<dbReference type="GO" id="GO:0008080">
    <property type="term" value="F:N-acetyltransferase activity"/>
    <property type="evidence" value="ECO:0007669"/>
    <property type="project" value="TreeGrafter"/>
</dbReference>
<dbReference type="VEuPathDB" id="VectorBase:MDOMA2_006535"/>
<dbReference type="AlphaFoldDB" id="A0A1I8MK09"/>
<protein>
    <submittedName>
        <fullName evidence="3">Uncharacterized protein LOC101901403</fullName>
    </submittedName>
</protein>
<dbReference type="RefSeq" id="XP_005178718.1">
    <property type="nucleotide sequence ID" value="XM_005178661.3"/>
</dbReference>
<gene>
    <name evidence="1" type="primary">101901403</name>
    <name evidence="3" type="synonym">LOC101901403</name>
</gene>
<organism evidence="1">
    <name type="scientific">Musca domestica</name>
    <name type="common">House fly</name>
    <dbReference type="NCBI Taxonomy" id="7370"/>
    <lineage>
        <taxon>Eukaryota</taxon>
        <taxon>Metazoa</taxon>
        <taxon>Ecdysozoa</taxon>
        <taxon>Arthropoda</taxon>
        <taxon>Hexapoda</taxon>
        <taxon>Insecta</taxon>
        <taxon>Pterygota</taxon>
        <taxon>Neoptera</taxon>
        <taxon>Endopterygota</taxon>
        <taxon>Diptera</taxon>
        <taxon>Brachycera</taxon>
        <taxon>Muscomorpha</taxon>
        <taxon>Muscoidea</taxon>
        <taxon>Muscidae</taxon>
        <taxon>Musca</taxon>
    </lineage>
</organism>
<dbReference type="SUPFAM" id="SSF55729">
    <property type="entry name" value="Acyl-CoA N-acyltransferases (Nat)"/>
    <property type="match status" value="1"/>
</dbReference>
<reference evidence="3" key="2">
    <citation type="submission" date="2025-04" db="UniProtKB">
        <authorList>
            <consortium name="RefSeq"/>
        </authorList>
    </citation>
    <scope>IDENTIFICATION</scope>
    <source>
        <strain evidence="3">Aabys</strain>
    </source>
</reference>
<keyword evidence="2" id="KW-1185">Reference proteome</keyword>
<dbReference type="Gene3D" id="3.40.630.30">
    <property type="match status" value="1"/>
</dbReference>
<evidence type="ECO:0000313" key="2">
    <source>
        <dbReference type="Proteomes" id="UP001652621"/>
    </source>
</evidence>
<dbReference type="EnsemblMetazoa" id="MDOA005733-RA">
    <property type="protein sequence ID" value="MDOA005733-PA"/>
    <property type="gene ID" value="MDOA005733"/>
</dbReference>
<dbReference type="InterPro" id="IPR016181">
    <property type="entry name" value="Acyl_CoA_acyltransferase"/>
</dbReference>
<accession>A0A1I8MK09</accession>
<evidence type="ECO:0000313" key="3">
    <source>
        <dbReference type="RefSeq" id="XP_005178718.1"/>
    </source>
</evidence>
<dbReference type="OrthoDB" id="8191594at2759"/>
<name>A0A1I8MK09_MUSDO</name>
<dbReference type="Proteomes" id="UP001652621">
    <property type="component" value="Unplaced"/>
</dbReference>
<dbReference type="GeneID" id="101901403"/>
<sequence>MASKECLKLICDGDIEIVRITEDLYDGTIELYQNYFMKYENVSIACELLESPETIAEMEKLIRAILKDNISFAARNVKTKQLVGMCINKMVNPSANITLDEVFDSFKTENMKAVGNYLHYVEYTYDISKEWQIDCWIELSFLATRTEYGRRGIALALSEYLMEYAKKLKDGHDEEVGKLPDHIKDQRPGAITAAFTSRFSQKIGEKLQFETLFEVENSELSFRGISYAAKIDPIHKYSRFAAKKL</sequence>
<dbReference type="VEuPathDB" id="VectorBase:MDOA005733"/>
<dbReference type="KEGG" id="mde:101901403"/>
<dbReference type="CDD" id="cd04301">
    <property type="entry name" value="NAT_SF"/>
    <property type="match status" value="1"/>
</dbReference>
<reference evidence="1" key="1">
    <citation type="submission" date="2020-05" db="UniProtKB">
        <authorList>
            <consortium name="EnsemblMetazoa"/>
        </authorList>
    </citation>
    <scope>IDENTIFICATION</scope>
    <source>
        <strain evidence="1">Aabys</strain>
    </source>
</reference>
<dbReference type="eggNOG" id="ENOG502T8DS">
    <property type="taxonomic scope" value="Eukaryota"/>
</dbReference>
<evidence type="ECO:0000313" key="1">
    <source>
        <dbReference type="EnsemblMetazoa" id="MDOA005733-PA"/>
    </source>
</evidence>
<dbReference type="PANTHER" id="PTHR20905:SF28">
    <property type="entry name" value="GH28833P-RELATED"/>
    <property type="match status" value="1"/>
</dbReference>
<dbReference type="PANTHER" id="PTHR20905">
    <property type="entry name" value="N-ACETYLTRANSFERASE-RELATED"/>
    <property type="match status" value="1"/>
</dbReference>
<proteinExistence type="predicted"/>